<dbReference type="PANTHER" id="PTHR14241">
    <property type="entry name" value="INTERFERON-INDUCED PROTEIN 44"/>
    <property type="match status" value="1"/>
</dbReference>
<dbReference type="Proteomes" id="UP000694621">
    <property type="component" value="Unplaced"/>
</dbReference>
<dbReference type="Ensembl" id="ENSAMXT00005023866.1">
    <property type="protein sequence ID" value="ENSAMXP00005021593.1"/>
    <property type="gene ID" value="ENSAMXG00005011207.1"/>
</dbReference>
<dbReference type="SUPFAM" id="SSF48726">
    <property type="entry name" value="Immunoglobulin"/>
    <property type="match status" value="1"/>
</dbReference>
<reference evidence="2" key="1">
    <citation type="submission" date="2025-08" db="UniProtKB">
        <authorList>
            <consortium name="Ensembl"/>
        </authorList>
    </citation>
    <scope>IDENTIFICATION</scope>
</reference>
<feature type="domain" description="Ig-like" evidence="1">
    <location>
        <begin position="8"/>
        <end position="96"/>
    </location>
</feature>
<protein>
    <recommendedName>
        <fullName evidence="1">Ig-like domain-containing protein</fullName>
    </recommendedName>
</protein>
<dbReference type="SUPFAM" id="SSF52540">
    <property type="entry name" value="P-loop containing nucleoside triphosphate hydrolases"/>
    <property type="match status" value="1"/>
</dbReference>
<dbReference type="CDD" id="cd00096">
    <property type="entry name" value="Ig"/>
    <property type="match status" value="1"/>
</dbReference>
<sequence>MGLSPTKPEFITVLADREVQLKANVTLCCEVNTANVRVNWKTDTNTLLCVHGKHTAKKQGTSLSLEILNFQEGDEGTYTVEVTNSLGSTSCSALVSFKQKKWRTMPPPEEDMETFLRNFTISKEVKELHFLLHGPSGAGKSSIINTVNSIFENRQFINCLAANVSGVSFTKKFQKFTIGSERAGRLPFAFFDVMGLEEGKNEGMHTDDIISALKGHIPEKYKFQASPMSEDNKNYIEDPTMENKIHCLVSVVPADTIKLISESVIEKMRAVRKAASELGIPQMVFMTKVDMTCPVTKQDLNQVYQSKKIRENVTKCVYNHFFL</sequence>
<dbReference type="Pfam" id="PF07679">
    <property type="entry name" value="I-set"/>
    <property type="match status" value="1"/>
</dbReference>
<name>A0A8B9JH05_ASTMX</name>
<proteinExistence type="predicted"/>
<dbReference type="InterPro" id="IPR027417">
    <property type="entry name" value="P-loop_NTPase"/>
</dbReference>
<dbReference type="GO" id="GO:0006955">
    <property type="term" value="P:immune response"/>
    <property type="evidence" value="ECO:0007669"/>
    <property type="project" value="TreeGrafter"/>
</dbReference>
<organism evidence="2 3">
    <name type="scientific">Astyanax mexicanus</name>
    <name type="common">Blind cave fish</name>
    <name type="synonym">Astyanax fasciatus mexicanus</name>
    <dbReference type="NCBI Taxonomy" id="7994"/>
    <lineage>
        <taxon>Eukaryota</taxon>
        <taxon>Metazoa</taxon>
        <taxon>Chordata</taxon>
        <taxon>Craniata</taxon>
        <taxon>Vertebrata</taxon>
        <taxon>Euteleostomi</taxon>
        <taxon>Actinopterygii</taxon>
        <taxon>Neopterygii</taxon>
        <taxon>Teleostei</taxon>
        <taxon>Ostariophysi</taxon>
        <taxon>Characiformes</taxon>
        <taxon>Characoidei</taxon>
        <taxon>Acestrorhamphidae</taxon>
        <taxon>Acestrorhamphinae</taxon>
        <taxon>Astyanax</taxon>
    </lineage>
</organism>
<dbReference type="Gene3D" id="2.60.40.10">
    <property type="entry name" value="Immunoglobulins"/>
    <property type="match status" value="1"/>
</dbReference>
<evidence type="ECO:0000313" key="2">
    <source>
        <dbReference type="Ensembl" id="ENSAMXP00005021593.1"/>
    </source>
</evidence>
<evidence type="ECO:0000259" key="1">
    <source>
        <dbReference type="PROSITE" id="PS50835"/>
    </source>
</evidence>
<dbReference type="SMART" id="SM00409">
    <property type="entry name" value="IG"/>
    <property type="match status" value="1"/>
</dbReference>
<dbReference type="AlphaFoldDB" id="A0A8B9JH05"/>
<dbReference type="InterPro" id="IPR007110">
    <property type="entry name" value="Ig-like_dom"/>
</dbReference>
<dbReference type="InterPro" id="IPR036179">
    <property type="entry name" value="Ig-like_dom_sf"/>
</dbReference>
<dbReference type="InterPro" id="IPR013783">
    <property type="entry name" value="Ig-like_fold"/>
</dbReference>
<dbReference type="InterPro" id="IPR013098">
    <property type="entry name" value="Ig_I-set"/>
</dbReference>
<dbReference type="InterPro" id="IPR003599">
    <property type="entry name" value="Ig_sub"/>
</dbReference>
<evidence type="ECO:0000313" key="3">
    <source>
        <dbReference type="Proteomes" id="UP000694621"/>
    </source>
</evidence>
<accession>A0A8B9JH05</accession>
<dbReference type="Gene3D" id="3.40.50.300">
    <property type="entry name" value="P-loop containing nucleotide triphosphate hydrolases"/>
    <property type="match status" value="1"/>
</dbReference>
<dbReference type="PROSITE" id="PS50835">
    <property type="entry name" value="IG_LIKE"/>
    <property type="match status" value="1"/>
</dbReference>
<dbReference type="PANTHER" id="PTHR14241:SF1">
    <property type="entry name" value="INTERFERON-INDUCED PROTEIN 44-RELATED"/>
    <property type="match status" value="1"/>
</dbReference>